<dbReference type="EMBL" id="CADEBC010000088">
    <property type="protein sequence ID" value="CAB3222431.1"/>
    <property type="molecule type" value="Genomic_DNA"/>
</dbReference>
<accession>A0A8S0YSZ6</accession>
<name>A0A8S0YSZ6_ARCPL</name>
<organism evidence="3 4">
    <name type="scientific">Arctia plantaginis</name>
    <name type="common">Wood tiger moth</name>
    <name type="synonym">Phalaena plantaginis</name>
    <dbReference type="NCBI Taxonomy" id="874455"/>
    <lineage>
        <taxon>Eukaryota</taxon>
        <taxon>Metazoa</taxon>
        <taxon>Ecdysozoa</taxon>
        <taxon>Arthropoda</taxon>
        <taxon>Hexapoda</taxon>
        <taxon>Insecta</taxon>
        <taxon>Pterygota</taxon>
        <taxon>Neoptera</taxon>
        <taxon>Endopterygota</taxon>
        <taxon>Lepidoptera</taxon>
        <taxon>Glossata</taxon>
        <taxon>Ditrysia</taxon>
        <taxon>Noctuoidea</taxon>
        <taxon>Erebidae</taxon>
        <taxon>Arctiinae</taxon>
        <taxon>Arctia</taxon>
    </lineage>
</organism>
<dbReference type="Proteomes" id="UP000494106">
    <property type="component" value="Unassembled WGS sequence"/>
</dbReference>
<dbReference type="OrthoDB" id="6693298at2759"/>
<sequence length="1435" mass="168101">MDQYKKRPGTSGISGQLYETKLISLILFRLLHNENVEDFLLASNMDEIGAFDDVCLKLKLKDHDRHFLVLIQAKHKENDAATLDDKNELAKWCESITKIREKYSCNKNKDLYFSGQFNDTDCLFIVYTNAKYDFGKTVPNRVFESSYANKLNDLISTGAVGLQPNYTDKDVEDYNLIILNEEMTVLAEYFEKYLHDNTSMNIMNNEYIIKYHVILKEKVVNVSEIQEKRGLRCRILSFQDDFFKPTEKYFVLFRKDLYKHVLKNRDKIKCKKTLNALISAFLTEPCGATLSPLIENHITYKNEKLTFLMKRPQSEIERLEQINISVETIYDTKAATAANILKSLALPVPIAFGNIDLAIRGTPSKIEQRLNHLTNFMVELLENAVQTEHYKVITIDDNIDEGLLNSNGGIGGGVGNILDYDMITKLFKFTSDYESLQNNAKYLYLNLKERFNNLDEYRFDVKTLKFPKLSLDYSNMAKDFLSRLLIYEKQSNHFEVEVKLKNEIKEFLISNPQSASVDSDTIFIHYHHVILNWWLSSTTESYLSKENNKFQLSINQIIKEPQMSSLQKTFYIHKIRNIDYCFTDDALQSLKSLNTLSRTVIITDITTLTTMKVIQLLRNREDSDLLIIDLEYVMTLMTIHFCKLIEELSKTKKLVIMVCNSKQDTERLTQLEQAIAKLKLIIITQKLLIETVNKYFLPTEIIYDEKQSLIDLTPDSKNVLIKTAEVIFQDETIDLELLIDDISVKFINRTVLSKIMRGETLNIGGSLSSFNYEEIKNVYINRKVSQTTVLDDNINPMYFKAHEDYFSIYSNEKYDDLERNVPLDTFIDIKDHAVLITAPPGMGKSTLLTHLSIKTKEFDKTLWIVRINLLEHSKQFYNWQVCETDMDSIETMKFICQIILKNHDLEISLKEIDNKMYLDDCTSDEWAAFVLNLFLHSYNNGKVIFLFDGFDEICPNYKDCVIKFFHIVKNYPQKNKMWVTSRPYCDILPDLKRIIGKSYGLEYINETEQEMYLKKIWKYKLKFDQFTNIQRHNAFSFINFMSENQLINNKTADSLQLKLREIYYLFNNYILLNMPPVDIDSPLYFDQYNSYNSFGITDKDSLNTNNETKYVYDAFGAARPIKVRLQDETLLRSPLLIYLIADYFVNLICNKTKSYQWDPYINVHKIYEMFIETKLKKILFEEKNKMDIYNPDIMDRFKQDLVDCRILHMKLAACLLFGSPVFSTESFEEFEKIDPLMQRGFAELDRMIDIIKAGKERTGLISHLTVDNLPVYIHATFTEYFAAEFMCEVFEAKVFEITDKILLYCALICSYSCEPILAWIYGKRKLNKNLDEIISHIESQLPFISHWYRELFYCDGWSRKQSIRLMASSEKDFESIDTFKYNEDYVEKLKALQPKERDMHIQKIRETIVPNMKPHLKKHFIKTDDAACSSTSLDI</sequence>
<evidence type="ECO:0000259" key="2">
    <source>
        <dbReference type="Pfam" id="PF24883"/>
    </source>
</evidence>
<dbReference type="SUPFAM" id="SSF52540">
    <property type="entry name" value="P-loop containing nucleoside triphosphate hydrolases"/>
    <property type="match status" value="1"/>
</dbReference>
<dbReference type="Pfam" id="PF24883">
    <property type="entry name" value="NPHP3_N"/>
    <property type="match status" value="1"/>
</dbReference>
<keyword evidence="4" id="KW-1185">Reference proteome</keyword>
<evidence type="ECO:0000313" key="3">
    <source>
        <dbReference type="EMBL" id="CAB3222431.1"/>
    </source>
</evidence>
<comment type="caution">
    <text evidence="3">The sequence shown here is derived from an EMBL/GenBank/DDBJ whole genome shotgun (WGS) entry which is preliminary data.</text>
</comment>
<dbReference type="InterPro" id="IPR056884">
    <property type="entry name" value="NPHP3-like_N"/>
</dbReference>
<evidence type="ECO:0000256" key="1">
    <source>
        <dbReference type="ARBA" id="ARBA00022737"/>
    </source>
</evidence>
<evidence type="ECO:0000313" key="4">
    <source>
        <dbReference type="Proteomes" id="UP000494106"/>
    </source>
</evidence>
<reference evidence="3 4" key="1">
    <citation type="submission" date="2020-04" db="EMBL/GenBank/DDBJ databases">
        <authorList>
            <person name="Wallbank WR R."/>
            <person name="Pardo Diaz C."/>
            <person name="Kozak K."/>
            <person name="Martin S."/>
            <person name="Jiggins C."/>
            <person name="Moest M."/>
            <person name="Warren A I."/>
            <person name="Byers J.R.P. K."/>
            <person name="Montejo-Kovacevich G."/>
            <person name="Yen C E."/>
        </authorList>
    </citation>
    <scope>NUCLEOTIDE SEQUENCE [LARGE SCALE GENOMIC DNA]</scope>
</reference>
<feature type="domain" description="Nephrocystin 3-like N-terminal" evidence="2">
    <location>
        <begin position="832"/>
        <end position="982"/>
    </location>
</feature>
<proteinExistence type="predicted"/>
<protein>
    <recommendedName>
        <fullName evidence="2">Nephrocystin 3-like N-terminal domain-containing protein</fullName>
    </recommendedName>
</protein>
<dbReference type="Gene3D" id="3.40.50.300">
    <property type="entry name" value="P-loop containing nucleotide triphosphate hydrolases"/>
    <property type="match status" value="1"/>
</dbReference>
<dbReference type="InterPro" id="IPR027417">
    <property type="entry name" value="P-loop_NTPase"/>
</dbReference>
<keyword evidence="1" id="KW-0677">Repeat</keyword>
<gene>
    <name evidence="3" type="ORF">APLA_LOCUS1054</name>
</gene>